<organism evidence="2 3">
    <name type="scientific">Marinobacterium maritimum</name>
    <dbReference type="NCBI Taxonomy" id="500162"/>
    <lineage>
        <taxon>Bacteria</taxon>
        <taxon>Pseudomonadati</taxon>
        <taxon>Pseudomonadota</taxon>
        <taxon>Gammaproteobacteria</taxon>
        <taxon>Oceanospirillales</taxon>
        <taxon>Oceanospirillaceae</taxon>
        <taxon>Marinobacterium</taxon>
    </lineage>
</organism>
<evidence type="ECO:0000313" key="2">
    <source>
        <dbReference type="EMBL" id="GAA0685020.1"/>
    </source>
</evidence>
<dbReference type="Proteomes" id="UP001499915">
    <property type="component" value="Unassembled WGS sequence"/>
</dbReference>
<sequence length="190" mass="20963">MSTNHNPVYKRGLLSLVVAALMATSAYADEDKIRSAMSAAPDSISMEARIMDWPAEEGGEMMELRAGSNGWTCLPDMPATPGNDPMCLDAPWMAWAEGWMNHTEPQYNQMGFGYMLQGSTAESNLDPYAKEATADNEWISEGVPHLMIVVPDASMLEGLPTEHDNGGPWVMWRDTPYVHIMAPMPKHDAM</sequence>
<protein>
    <submittedName>
        <fullName evidence="2">Uncharacterized protein</fullName>
    </submittedName>
</protein>
<evidence type="ECO:0000313" key="3">
    <source>
        <dbReference type="Proteomes" id="UP001499915"/>
    </source>
</evidence>
<keyword evidence="3" id="KW-1185">Reference proteome</keyword>
<feature type="chain" id="PRO_5046806123" evidence="1">
    <location>
        <begin position="29"/>
        <end position="190"/>
    </location>
</feature>
<accession>A0ABP3T994</accession>
<keyword evidence="1" id="KW-0732">Signal</keyword>
<gene>
    <name evidence="2" type="ORF">GCM10009104_08140</name>
</gene>
<dbReference type="EMBL" id="BAAAET010000001">
    <property type="protein sequence ID" value="GAA0685020.1"/>
    <property type="molecule type" value="Genomic_DNA"/>
</dbReference>
<reference evidence="3" key="1">
    <citation type="journal article" date="2019" name="Int. J. Syst. Evol. Microbiol.">
        <title>The Global Catalogue of Microorganisms (GCM) 10K type strain sequencing project: providing services to taxonomists for standard genome sequencing and annotation.</title>
        <authorList>
            <consortium name="The Broad Institute Genomics Platform"/>
            <consortium name="The Broad Institute Genome Sequencing Center for Infectious Disease"/>
            <person name="Wu L."/>
            <person name="Ma J."/>
        </authorList>
    </citation>
    <scope>NUCLEOTIDE SEQUENCE [LARGE SCALE GENOMIC DNA]</scope>
    <source>
        <strain evidence="3">JCM 15134</strain>
    </source>
</reference>
<name>A0ABP3T994_9GAMM</name>
<dbReference type="RefSeq" id="WP_343802683.1">
    <property type="nucleotide sequence ID" value="NZ_BAAAET010000001.1"/>
</dbReference>
<proteinExistence type="predicted"/>
<evidence type="ECO:0000256" key="1">
    <source>
        <dbReference type="SAM" id="SignalP"/>
    </source>
</evidence>
<comment type="caution">
    <text evidence="2">The sequence shown here is derived from an EMBL/GenBank/DDBJ whole genome shotgun (WGS) entry which is preliminary data.</text>
</comment>
<feature type="signal peptide" evidence="1">
    <location>
        <begin position="1"/>
        <end position="28"/>
    </location>
</feature>